<dbReference type="Pfam" id="PF01757">
    <property type="entry name" value="Acyl_transf_3"/>
    <property type="match status" value="1"/>
</dbReference>
<evidence type="ECO:0000259" key="2">
    <source>
        <dbReference type="Pfam" id="PF01757"/>
    </source>
</evidence>
<evidence type="ECO:0000313" key="3">
    <source>
        <dbReference type="Proteomes" id="UP000694867"/>
    </source>
</evidence>
<gene>
    <name evidence="4" type="primary">LOC100899410</name>
</gene>
<organism evidence="3 4">
    <name type="scientific">Galendromus occidentalis</name>
    <name type="common">western predatory mite</name>
    <dbReference type="NCBI Taxonomy" id="34638"/>
    <lineage>
        <taxon>Eukaryota</taxon>
        <taxon>Metazoa</taxon>
        <taxon>Ecdysozoa</taxon>
        <taxon>Arthropoda</taxon>
        <taxon>Chelicerata</taxon>
        <taxon>Arachnida</taxon>
        <taxon>Acari</taxon>
        <taxon>Parasitiformes</taxon>
        <taxon>Mesostigmata</taxon>
        <taxon>Gamasina</taxon>
        <taxon>Phytoseioidea</taxon>
        <taxon>Phytoseiidae</taxon>
        <taxon>Typhlodrominae</taxon>
        <taxon>Galendromus</taxon>
    </lineage>
</organism>
<accession>A0AAJ7SF78</accession>
<keyword evidence="1" id="KW-0472">Membrane</keyword>
<feature type="transmembrane region" description="Helical" evidence="1">
    <location>
        <begin position="334"/>
        <end position="358"/>
    </location>
</feature>
<proteinExistence type="predicted"/>
<protein>
    <submittedName>
        <fullName evidence="4">Nose resistant to fluoxetine protein 6</fullName>
    </submittedName>
</protein>
<dbReference type="GO" id="GO:0016747">
    <property type="term" value="F:acyltransferase activity, transferring groups other than amino-acyl groups"/>
    <property type="evidence" value="ECO:0007669"/>
    <property type="project" value="InterPro"/>
</dbReference>
<keyword evidence="1" id="KW-1133">Transmembrane helix</keyword>
<dbReference type="AlphaFoldDB" id="A0AAJ7SF78"/>
<dbReference type="InterPro" id="IPR052728">
    <property type="entry name" value="O2_lipid_transport_reg"/>
</dbReference>
<evidence type="ECO:0000313" key="4">
    <source>
        <dbReference type="RefSeq" id="XP_028966808.1"/>
    </source>
</evidence>
<evidence type="ECO:0000256" key="1">
    <source>
        <dbReference type="SAM" id="Phobius"/>
    </source>
</evidence>
<feature type="transmembrane region" description="Helical" evidence="1">
    <location>
        <begin position="263"/>
        <end position="284"/>
    </location>
</feature>
<reference evidence="4" key="1">
    <citation type="submission" date="2025-08" db="UniProtKB">
        <authorList>
            <consortium name="RefSeq"/>
        </authorList>
    </citation>
    <scope>IDENTIFICATION</scope>
</reference>
<dbReference type="RefSeq" id="XP_028966808.1">
    <property type="nucleotide sequence ID" value="XM_029110975.1"/>
</dbReference>
<dbReference type="GeneID" id="100899410"/>
<dbReference type="KEGG" id="goe:100899410"/>
<feature type="transmembrane region" description="Helical" evidence="1">
    <location>
        <begin position="291"/>
        <end position="314"/>
    </location>
</feature>
<dbReference type="InterPro" id="IPR002656">
    <property type="entry name" value="Acyl_transf_3_dom"/>
</dbReference>
<dbReference type="PANTHER" id="PTHR11161:SF0">
    <property type="entry name" value="O-ACYLTRANSFERASE LIKE PROTEIN"/>
    <property type="match status" value="1"/>
</dbReference>
<sequence>MGKYDVCLDTKVRNDEGEIAFTGRYCTVVLYFNGTNVGTTMNSLLPYLRAQPYSHQYESPDEESRRGLDWGRRFGSVGGPGFPKHTILSAAECWSSWKSIFVKDTKESDKYLSCLHGIRAIAASQVLWAHVYCLNDPRNFYNTLSLLDWESRDRSSTILLAKSYVVDTFFCLSGAMALRSSLRTLQKGKIMTAVSADLIIRWIRLAVPSIAAQGVAVLTLHYTTGPFKDIISEHVSDRCSSIWGAAFLLENTKHFEDACLMQLWYVAVDYQLRVLFLIPLIAIASHSNRRVLGFSLLSTMLLVSIFYVAIITYVYRLPPIFIITPKFLPVGLTYFYKIVISPMSHMASFAVGVCLMNFIEEQRSGRMRKFPRAVIILLWITAIIIGLMIISVPFQWQSGGDPETWGNILFSGFGRTLWCIALSSIIYCCAMGHGGPVNWVLSLRVFIPISRLSFAFYLLHCIVLGRLYASRRELIEADHFSFAVTTGGIGIISLIWSFIFFALIESPLSNIVPLFLKSKLVSPRRSL</sequence>
<dbReference type="PANTHER" id="PTHR11161">
    <property type="entry name" value="O-ACYLTRANSFERASE"/>
    <property type="match status" value="1"/>
</dbReference>
<feature type="transmembrane region" description="Helical" evidence="1">
    <location>
        <begin position="441"/>
        <end position="468"/>
    </location>
</feature>
<dbReference type="Proteomes" id="UP000694867">
    <property type="component" value="Unplaced"/>
</dbReference>
<feature type="domain" description="Acyltransferase 3" evidence="2">
    <location>
        <begin position="114"/>
        <end position="500"/>
    </location>
</feature>
<feature type="transmembrane region" description="Helical" evidence="1">
    <location>
        <begin position="480"/>
        <end position="504"/>
    </location>
</feature>
<keyword evidence="3" id="KW-1185">Reference proteome</keyword>
<feature type="transmembrane region" description="Helical" evidence="1">
    <location>
        <begin position="370"/>
        <end position="396"/>
    </location>
</feature>
<keyword evidence="1" id="KW-0812">Transmembrane</keyword>
<name>A0AAJ7SF78_9ACAR</name>